<proteinExistence type="predicted"/>
<keyword evidence="3" id="KW-1185">Reference proteome</keyword>
<reference evidence="2 3" key="1">
    <citation type="submission" date="2017-12" db="EMBL/GenBank/DDBJ databases">
        <title>Comparative genomics of Botrytis spp.</title>
        <authorList>
            <person name="Valero-Jimenez C.A."/>
            <person name="Tapia P."/>
            <person name="Veloso J."/>
            <person name="Silva-Moreno E."/>
            <person name="Staats M."/>
            <person name="Valdes J.H."/>
            <person name="Van Kan J.A.L."/>
        </authorList>
    </citation>
    <scope>NUCLEOTIDE SEQUENCE [LARGE SCALE GENOMIC DNA]</scope>
    <source>
        <strain evidence="2 3">Bp0003</strain>
    </source>
</reference>
<gene>
    <name evidence="2" type="ORF">BPAE_0175g00120</name>
</gene>
<feature type="signal peptide" evidence="1">
    <location>
        <begin position="1"/>
        <end position="19"/>
    </location>
</feature>
<evidence type="ECO:0000313" key="2">
    <source>
        <dbReference type="EMBL" id="TGO22268.1"/>
    </source>
</evidence>
<dbReference type="EMBL" id="PQXI01000175">
    <property type="protein sequence ID" value="TGO22268.1"/>
    <property type="molecule type" value="Genomic_DNA"/>
</dbReference>
<comment type="caution">
    <text evidence="2">The sequence shown here is derived from an EMBL/GenBank/DDBJ whole genome shotgun (WGS) entry which is preliminary data.</text>
</comment>
<evidence type="ECO:0000313" key="3">
    <source>
        <dbReference type="Proteomes" id="UP000297910"/>
    </source>
</evidence>
<dbReference type="AlphaFoldDB" id="A0A4Z1FFY3"/>
<feature type="chain" id="PRO_5021288260" evidence="1">
    <location>
        <begin position="20"/>
        <end position="99"/>
    </location>
</feature>
<organism evidence="2 3">
    <name type="scientific">Botrytis paeoniae</name>
    <dbReference type="NCBI Taxonomy" id="278948"/>
    <lineage>
        <taxon>Eukaryota</taxon>
        <taxon>Fungi</taxon>
        <taxon>Dikarya</taxon>
        <taxon>Ascomycota</taxon>
        <taxon>Pezizomycotina</taxon>
        <taxon>Leotiomycetes</taxon>
        <taxon>Helotiales</taxon>
        <taxon>Sclerotiniaceae</taxon>
        <taxon>Botrytis</taxon>
    </lineage>
</organism>
<protein>
    <submittedName>
        <fullName evidence="2">Uncharacterized protein</fullName>
    </submittedName>
</protein>
<accession>A0A4Z1FFY3</accession>
<keyword evidence="1" id="KW-0732">Signal</keyword>
<sequence length="99" mass="10702">MQPTLTSLAGFFLVGQIVGMPLATTSISGPQFARNQNSETVTDGTLIAEGWKRDETITDGTLIAEGWKRDETITDGTLIAEGWKRDETVTDGTLIAEGW</sequence>
<name>A0A4Z1FFY3_9HELO</name>
<dbReference type="Proteomes" id="UP000297910">
    <property type="component" value="Unassembled WGS sequence"/>
</dbReference>
<evidence type="ECO:0000256" key="1">
    <source>
        <dbReference type="SAM" id="SignalP"/>
    </source>
</evidence>